<dbReference type="STRING" id="39482.ERS852491_01610"/>
<evidence type="ECO:0000313" key="1">
    <source>
        <dbReference type="EMBL" id="CUO22291.1"/>
    </source>
</evidence>
<gene>
    <name evidence="1" type="ORF">ERS852491_01610</name>
</gene>
<dbReference type="InterPro" id="IPR038071">
    <property type="entry name" value="UROD/MetE-like_sf"/>
</dbReference>
<dbReference type="OrthoDB" id="1956310at2"/>
<proteinExistence type="predicted"/>
<reference evidence="1 2" key="1">
    <citation type="submission" date="2015-09" db="EMBL/GenBank/DDBJ databases">
        <authorList>
            <consortium name="Pathogen Informatics"/>
        </authorList>
    </citation>
    <scope>NUCLEOTIDE SEQUENCE [LARGE SCALE GENOMIC DNA]</scope>
    <source>
        <strain evidence="1 2">2789STDY5834876</strain>
    </source>
</reference>
<sequence length="420" mass="48974">MQDYSSQAAYIRELAKKLAELPDTQENISKRKRWADHNDLRSPQQPLIWVCPDDDGGWLELVPESSLQCEDPLLRDMENKIKKYLYQAQYLKDDFVFEKRLYFSYPGTYTGYLYGNARQETAWGISIVKPEIGTNAYHLDNFLKTEKDYETLLNHEVDFLPDIETKNAMQEKAGDVLEGILDFEFQLPYSVLVQSHLIEMVHLRGLENLMYDLYDEPELLNSVFRHMGESKARLLKRLEEKRLLFDNRINIYTGSGSLGYTNAPWKEPEDVKLKDMWGFADAQEFSNVSPEMFEKFAIANQKIGLNLFGRGCYGCCEPLDHKYEAIYRHITNIRRLSVSPWSDIDEAAEQIGQKAIFSWKPDPSKICTGFDENEIRKYLKEVAIKTKDCYMEVILKDIRTCGHTNRHLVKFIELAREAFS</sequence>
<dbReference type="AlphaFoldDB" id="A0A174D9H9"/>
<dbReference type="EMBL" id="CYZU01000011">
    <property type="protein sequence ID" value="CUO22291.1"/>
    <property type="molecule type" value="Genomic_DNA"/>
</dbReference>
<name>A0A174D9H9_9FIRM</name>
<evidence type="ECO:0000313" key="2">
    <source>
        <dbReference type="Proteomes" id="UP000095544"/>
    </source>
</evidence>
<protein>
    <submittedName>
        <fullName evidence="1">Uncharacterized protein</fullName>
    </submittedName>
</protein>
<accession>A0A174D9H9</accession>
<dbReference type="RefSeq" id="WP_055152490.1">
    <property type="nucleotide sequence ID" value="NZ_CYZU01000011.1"/>
</dbReference>
<organism evidence="1 2">
    <name type="scientific">Faecalicatena contorta</name>
    <dbReference type="NCBI Taxonomy" id="39482"/>
    <lineage>
        <taxon>Bacteria</taxon>
        <taxon>Bacillati</taxon>
        <taxon>Bacillota</taxon>
        <taxon>Clostridia</taxon>
        <taxon>Lachnospirales</taxon>
        <taxon>Lachnospiraceae</taxon>
        <taxon>Faecalicatena</taxon>
    </lineage>
</organism>
<dbReference type="Proteomes" id="UP000095544">
    <property type="component" value="Unassembled WGS sequence"/>
</dbReference>
<dbReference type="Gene3D" id="3.20.20.210">
    <property type="match status" value="1"/>
</dbReference>